<reference evidence="2 3" key="1">
    <citation type="journal article" date="2017" name="PLoS Biol.">
        <title>The sea cucumber genome provides insights into morphological evolution and visceral regeneration.</title>
        <authorList>
            <person name="Zhang X."/>
            <person name="Sun L."/>
            <person name="Yuan J."/>
            <person name="Sun Y."/>
            <person name="Gao Y."/>
            <person name="Zhang L."/>
            <person name="Li S."/>
            <person name="Dai H."/>
            <person name="Hamel J.F."/>
            <person name="Liu C."/>
            <person name="Yu Y."/>
            <person name="Liu S."/>
            <person name="Lin W."/>
            <person name="Guo K."/>
            <person name="Jin S."/>
            <person name="Xu P."/>
            <person name="Storey K.B."/>
            <person name="Huan P."/>
            <person name="Zhang T."/>
            <person name="Zhou Y."/>
            <person name="Zhang J."/>
            <person name="Lin C."/>
            <person name="Li X."/>
            <person name="Xing L."/>
            <person name="Huo D."/>
            <person name="Sun M."/>
            <person name="Wang L."/>
            <person name="Mercier A."/>
            <person name="Li F."/>
            <person name="Yang H."/>
            <person name="Xiang J."/>
        </authorList>
    </citation>
    <scope>NUCLEOTIDE SEQUENCE [LARGE SCALE GENOMIC DNA]</scope>
    <source>
        <strain evidence="2">Shaxun</strain>
        <tissue evidence="2">Muscle</tissue>
    </source>
</reference>
<keyword evidence="3" id="KW-1185">Reference proteome</keyword>
<dbReference type="AlphaFoldDB" id="A0A2G8K080"/>
<proteinExistence type="predicted"/>
<gene>
    <name evidence="2" type="ORF">BSL78_21749</name>
</gene>
<sequence>MEDFFLLQTVVRLRVFQAKVPHVTAYLVTNCGCVLDYIIGMTGYLDEFYELIVEYTSSQPSGEHVELVQSLNTSLREFEKTFKSQMAPYRQQQNRSWPYMSCNGENVTYTPVASTKLSVSCDSEDDCSAESILAVSLQNWLSTMTVSYEKLLVRPSRRLTEDIITCDSGKGKNEATIKVVRKVKEEKQRKTRNAKIRKKKEAVRRRKEEKRRRKAERKAQKVLERRLQKEAKAEMRRNSKNANRKKKTGRESNE</sequence>
<comment type="caution">
    <text evidence="2">The sequence shown here is derived from an EMBL/GenBank/DDBJ whole genome shotgun (WGS) entry which is preliminary data.</text>
</comment>
<organism evidence="2 3">
    <name type="scientific">Stichopus japonicus</name>
    <name type="common">Sea cucumber</name>
    <dbReference type="NCBI Taxonomy" id="307972"/>
    <lineage>
        <taxon>Eukaryota</taxon>
        <taxon>Metazoa</taxon>
        <taxon>Echinodermata</taxon>
        <taxon>Eleutherozoa</taxon>
        <taxon>Echinozoa</taxon>
        <taxon>Holothuroidea</taxon>
        <taxon>Aspidochirotacea</taxon>
        <taxon>Aspidochirotida</taxon>
        <taxon>Stichopodidae</taxon>
        <taxon>Apostichopus</taxon>
    </lineage>
</organism>
<feature type="compositionally biased region" description="Basic and acidic residues" evidence="1">
    <location>
        <begin position="217"/>
        <end position="237"/>
    </location>
</feature>
<feature type="region of interest" description="Disordered" evidence="1">
    <location>
        <begin position="185"/>
        <end position="254"/>
    </location>
</feature>
<name>A0A2G8K080_STIJA</name>
<evidence type="ECO:0000313" key="2">
    <source>
        <dbReference type="EMBL" id="PIK41400.1"/>
    </source>
</evidence>
<dbReference type="Proteomes" id="UP000230750">
    <property type="component" value="Unassembled WGS sequence"/>
</dbReference>
<evidence type="ECO:0000256" key="1">
    <source>
        <dbReference type="SAM" id="MobiDB-lite"/>
    </source>
</evidence>
<feature type="compositionally biased region" description="Basic residues" evidence="1">
    <location>
        <begin position="189"/>
        <end position="216"/>
    </location>
</feature>
<feature type="compositionally biased region" description="Basic residues" evidence="1">
    <location>
        <begin position="238"/>
        <end position="248"/>
    </location>
</feature>
<accession>A0A2G8K080</accession>
<protein>
    <submittedName>
        <fullName evidence="2">Uncharacterized protein</fullName>
    </submittedName>
</protein>
<dbReference type="EMBL" id="MRZV01001022">
    <property type="protein sequence ID" value="PIK41400.1"/>
    <property type="molecule type" value="Genomic_DNA"/>
</dbReference>
<evidence type="ECO:0000313" key="3">
    <source>
        <dbReference type="Proteomes" id="UP000230750"/>
    </source>
</evidence>